<dbReference type="Gene3D" id="2.60.120.1440">
    <property type="match status" value="1"/>
</dbReference>
<sequence>MNQHEFDILLQKYLAGTCSSEEERQVLEWSERVHSLAPEPLAGTEARAMEQKIWKKIRQNALPARRWDMPVVRMGMGIAAAVLLTMALYVFRPGIFGSSTEPVASQNIPVKDVTSAKSGFLIVKNTSGSERSLTLEDGSVIVLAKESTLRYPRHFDPKNRQVELEGEAVFNIKRDTSRPFFVYSGELVTQVLGTSFKVTSFGNARTIEVQVLSGKVSVYENQEKSSQSRNGVVLRPNQKVTFDKEAKKLVPELVPAPVMVEPPVQKRELAFEESPLQTVLNALQKAYDIEIVVENPALNNCTFTGDITGLPLHTQLRFICKSVNADYELRGTSFFVNGEGCPK</sequence>
<keyword evidence="1" id="KW-0472">Membrane</keyword>
<gene>
    <name evidence="4" type="ORF">GCM10010967_20530</name>
</gene>
<dbReference type="EMBL" id="BMLI01000001">
    <property type="protein sequence ID" value="GGM87833.1"/>
    <property type="molecule type" value="Genomic_DNA"/>
</dbReference>
<dbReference type="PANTHER" id="PTHR30273:SF2">
    <property type="entry name" value="PROTEIN FECR"/>
    <property type="match status" value="1"/>
</dbReference>
<dbReference type="PIRSF" id="PIRSF018266">
    <property type="entry name" value="FecR"/>
    <property type="match status" value="1"/>
</dbReference>
<dbReference type="RefSeq" id="WP_019944005.1">
    <property type="nucleotide sequence ID" value="NZ_BMLI01000001.1"/>
</dbReference>
<dbReference type="Pfam" id="PF16344">
    <property type="entry name" value="FecR_C"/>
    <property type="match status" value="1"/>
</dbReference>
<comment type="caution">
    <text evidence="4">The sequence shown here is derived from an EMBL/GenBank/DDBJ whole genome shotgun (WGS) entry which is preliminary data.</text>
</comment>
<organism evidence="4 5">
    <name type="scientific">Dyadobacter beijingensis</name>
    <dbReference type="NCBI Taxonomy" id="365489"/>
    <lineage>
        <taxon>Bacteria</taxon>
        <taxon>Pseudomonadati</taxon>
        <taxon>Bacteroidota</taxon>
        <taxon>Cytophagia</taxon>
        <taxon>Cytophagales</taxon>
        <taxon>Spirosomataceae</taxon>
        <taxon>Dyadobacter</taxon>
    </lineage>
</organism>
<dbReference type="InterPro" id="IPR012373">
    <property type="entry name" value="Ferrdict_sens_TM"/>
</dbReference>
<dbReference type="Proteomes" id="UP000632339">
    <property type="component" value="Unassembled WGS sequence"/>
</dbReference>
<dbReference type="InterPro" id="IPR006860">
    <property type="entry name" value="FecR"/>
</dbReference>
<keyword evidence="1" id="KW-1133">Transmembrane helix</keyword>
<keyword evidence="5" id="KW-1185">Reference proteome</keyword>
<reference evidence="5" key="1">
    <citation type="journal article" date="2019" name="Int. J. Syst. Evol. Microbiol.">
        <title>The Global Catalogue of Microorganisms (GCM) 10K type strain sequencing project: providing services to taxonomists for standard genome sequencing and annotation.</title>
        <authorList>
            <consortium name="The Broad Institute Genomics Platform"/>
            <consortium name="The Broad Institute Genome Sequencing Center for Infectious Disease"/>
            <person name="Wu L."/>
            <person name="Ma J."/>
        </authorList>
    </citation>
    <scope>NUCLEOTIDE SEQUENCE [LARGE SCALE GENOMIC DNA]</scope>
    <source>
        <strain evidence="5">CGMCC 1.6375</strain>
    </source>
</reference>
<dbReference type="PANTHER" id="PTHR30273">
    <property type="entry name" value="PERIPLASMIC SIGNAL SENSOR AND SIGMA FACTOR ACTIVATOR FECR-RELATED"/>
    <property type="match status" value="1"/>
</dbReference>
<evidence type="ECO:0000259" key="2">
    <source>
        <dbReference type="Pfam" id="PF04773"/>
    </source>
</evidence>
<feature type="domain" description="FecR protein" evidence="2">
    <location>
        <begin position="126"/>
        <end position="216"/>
    </location>
</feature>
<name>A0ABQ2HPF8_9BACT</name>
<accession>A0ABQ2HPF8</accession>
<proteinExistence type="predicted"/>
<feature type="transmembrane region" description="Helical" evidence="1">
    <location>
        <begin position="71"/>
        <end position="91"/>
    </location>
</feature>
<dbReference type="Pfam" id="PF04773">
    <property type="entry name" value="FecR"/>
    <property type="match status" value="1"/>
</dbReference>
<protein>
    <recommendedName>
        <fullName evidence="6">FecR family protein</fullName>
    </recommendedName>
</protein>
<feature type="domain" description="Protein FecR C-terminal" evidence="3">
    <location>
        <begin position="269"/>
        <end position="334"/>
    </location>
</feature>
<evidence type="ECO:0000259" key="3">
    <source>
        <dbReference type="Pfam" id="PF16344"/>
    </source>
</evidence>
<evidence type="ECO:0000313" key="4">
    <source>
        <dbReference type="EMBL" id="GGM87833.1"/>
    </source>
</evidence>
<dbReference type="Gene3D" id="3.55.50.30">
    <property type="match status" value="1"/>
</dbReference>
<keyword evidence="1" id="KW-0812">Transmembrane</keyword>
<evidence type="ECO:0008006" key="6">
    <source>
        <dbReference type="Google" id="ProtNLM"/>
    </source>
</evidence>
<evidence type="ECO:0000313" key="5">
    <source>
        <dbReference type="Proteomes" id="UP000632339"/>
    </source>
</evidence>
<evidence type="ECO:0000256" key="1">
    <source>
        <dbReference type="SAM" id="Phobius"/>
    </source>
</evidence>
<dbReference type="InterPro" id="IPR032508">
    <property type="entry name" value="FecR_C"/>
</dbReference>